<organism evidence="1 2">
    <name type="scientific">Campylobacter rectus RM3267</name>
    <dbReference type="NCBI Taxonomy" id="553218"/>
    <lineage>
        <taxon>Bacteria</taxon>
        <taxon>Pseudomonadati</taxon>
        <taxon>Campylobacterota</taxon>
        <taxon>Epsilonproteobacteria</taxon>
        <taxon>Campylobacterales</taxon>
        <taxon>Campylobacteraceae</taxon>
        <taxon>Campylobacter</taxon>
    </lineage>
</organism>
<accession>B9D5Y9</accession>
<dbReference type="STRING" id="553218.CAMRE0001_2142"/>
<reference evidence="1 2" key="1">
    <citation type="submission" date="2008-08" db="EMBL/GenBank/DDBJ databases">
        <authorList>
            <person name="Madupu R."/>
            <person name="Durkin A.S."/>
            <person name="Torralba M."/>
            <person name="Methe B."/>
            <person name="Sutton G.G."/>
            <person name="Strausberg R.L."/>
            <person name="Nelson K.E."/>
        </authorList>
    </citation>
    <scope>NUCLEOTIDE SEQUENCE [LARGE SCALE GENOMIC DNA]</scope>
    <source>
        <strain evidence="1 2">RM3267</strain>
    </source>
</reference>
<keyword evidence="2" id="KW-1185">Reference proteome</keyword>
<evidence type="ECO:0000313" key="1">
    <source>
        <dbReference type="EMBL" id="EEF12594.1"/>
    </source>
</evidence>
<proteinExistence type="predicted"/>
<name>B9D5Y9_CAMRE</name>
<dbReference type="Proteomes" id="UP000003082">
    <property type="component" value="Unassembled WGS sequence"/>
</dbReference>
<evidence type="ECO:0000313" key="2">
    <source>
        <dbReference type="Proteomes" id="UP000003082"/>
    </source>
</evidence>
<gene>
    <name evidence="1" type="ORF">CAMRE0001_2142</name>
</gene>
<comment type="caution">
    <text evidence="1">The sequence shown here is derived from an EMBL/GenBank/DDBJ whole genome shotgun (WGS) entry which is preliminary data.</text>
</comment>
<sequence>MQEEASGAIKAANAGKIVSPTIARCFDPTKSGVGALIVGPTVLTHSIFI</sequence>
<protein>
    <submittedName>
        <fullName evidence="1">Uncharacterized protein</fullName>
    </submittedName>
</protein>
<dbReference type="EMBL" id="ACFU01000051">
    <property type="protein sequence ID" value="EEF12594.1"/>
    <property type="molecule type" value="Genomic_DNA"/>
</dbReference>
<dbReference type="AlphaFoldDB" id="B9D5Y9"/>